<dbReference type="OrthoDB" id="5736790at2"/>
<feature type="region of interest" description="Disordered" evidence="1">
    <location>
        <begin position="114"/>
        <end position="151"/>
    </location>
</feature>
<accession>K4KJA9</accession>
<feature type="compositionally biased region" description="Basic and acidic residues" evidence="1">
    <location>
        <begin position="136"/>
        <end position="151"/>
    </location>
</feature>
<dbReference type="Proteomes" id="UP000000466">
    <property type="component" value="Chromosome"/>
</dbReference>
<proteinExistence type="predicted"/>
<keyword evidence="3" id="KW-1185">Reference proteome</keyword>
<dbReference type="AlphaFoldDB" id="K4KJA9"/>
<dbReference type="STRING" id="1117647.M5M_05350"/>
<evidence type="ECO:0000256" key="1">
    <source>
        <dbReference type="SAM" id="MobiDB-lite"/>
    </source>
</evidence>
<dbReference type="EMBL" id="CP003746">
    <property type="protein sequence ID" value="AFU98275.1"/>
    <property type="molecule type" value="Genomic_DNA"/>
</dbReference>
<evidence type="ECO:0000313" key="2">
    <source>
        <dbReference type="EMBL" id="AFU98275.1"/>
    </source>
</evidence>
<dbReference type="HOGENOM" id="CLU_1730162_0_0_6"/>
<name>K4KJA9_SIMAS</name>
<protein>
    <submittedName>
        <fullName evidence="2">Uncharacterized protein</fullName>
    </submittedName>
</protein>
<sequence>MNQVPTQAANGGHFKVVFWGQPADGVARKQLIERFIALFKLREPGQAQRFFSGRLVVLKSGLSESQAKAFARAVQGIGGVCRVEKTQVVKLDGELARRHRPSFLQPGLCADDMSLAPKFSEPPARPGTREISTGEPTRKSLFESRDVSGGF</sequence>
<dbReference type="RefSeq" id="WP_015046448.1">
    <property type="nucleotide sequence ID" value="NC_018868.3"/>
</dbReference>
<evidence type="ECO:0000313" key="3">
    <source>
        <dbReference type="Proteomes" id="UP000000466"/>
    </source>
</evidence>
<gene>
    <name evidence="2" type="ordered locus">M5M_05350</name>
</gene>
<organism evidence="2 3">
    <name type="scientific">Simiduia agarivorans (strain DSM 21679 / JCM 13881 / BCRC 17597 / SA1)</name>
    <dbReference type="NCBI Taxonomy" id="1117647"/>
    <lineage>
        <taxon>Bacteria</taxon>
        <taxon>Pseudomonadati</taxon>
        <taxon>Pseudomonadota</taxon>
        <taxon>Gammaproteobacteria</taxon>
        <taxon>Cellvibrionales</taxon>
        <taxon>Cellvibrionaceae</taxon>
        <taxon>Simiduia</taxon>
    </lineage>
</organism>
<reference evidence="2 3" key="1">
    <citation type="journal article" date="2013" name="Genome Announc.">
        <title>Complete genome sequence of Simiduia agarivorans SA1(T), a marine bacterium able to degrade a variety of polysaccharides.</title>
        <authorList>
            <person name="Lin S.Y."/>
            <person name="Shieh W.Y."/>
            <person name="Chen J.S."/>
            <person name="Tang S.L."/>
        </authorList>
    </citation>
    <scope>NUCLEOTIDE SEQUENCE [LARGE SCALE GENOMIC DNA]</scope>
    <source>
        <strain evidence="3">DSM 21679 / JCM 13881 / BCRC 17597 / SA1</strain>
    </source>
</reference>
<dbReference type="KEGG" id="saga:M5M_05350"/>